<dbReference type="HOGENOM" id="CLU_027272_2_3_9"/>
<dbReference type="Proteomes" id="UP000013085">
    <property type="component" value="Unassembled WGS sequence"/>
</dbReference>
<dbReference type="NCBIfam" id="TIGR00838">
    <property type="entry name" value="argH"/>
    <property type="match status" value="1"/>
</dbReference>
<dbReference type="RefSeq" id="WP_002588309.1">
    <property type="nucleotide sequence ID" value="NZ_KB851022.1"/>
</dbReference>
<dbReference type="PROSITE" id="PS00163">
    <property type="entry name" value="FUMARATE_LYASES"/>
    <property type="match status" value="1"/>
</dbReference>
<dbReference type="InterPro" id="IPR024083">
    <property type="entry name" value="Fumarase/histidase_N"/>
</dbReference>
<dbReference type="GO" id="GO:0042450">
    <property type="term" value="P:L-arginine biosynthetic process via ornithine"/>
    <property type="evidence" value="ECO:0007669"/>
    <property type="project" value="UniProtKB-UniRule"/>
</dbReference>
<name>A0A0E2H9Y1_9FIRM</name>
<dbReference type="GeneID" id="57961451"/>
<dbReference type="PANTHER" id="PTHR43814:SF1">
    <property type="entry name" value="ARGININOSUCCINATE LYASE"/>
    <property type="match status" value="1"/>
</dbReference>
<dbReference type="PRINTS" id="PR00149">
    <property type="entry name" value="FUMRATELYASE"/>
</dbReference>
<proteinExistence type="inferred from homology"/>
<evidence type="ECO:0000256" key="3">
    <source>
        <dbReference type="ARBA" id="ARBA00022571"/>
    </source>
</evidence>
<comment type="pathway">
    <text evidence="1 6">Amino-acid biosynthesis; L-arginine biosynthesis; L-arginine from L-ornithine and carbamoyl phosphate: step 3/3.</text>
</comment>
<dbReference type="InterPro" id="IPR022761">
    <property type="entry name" value="Fumarate_lyase_N"/>
</dbReference>
<dbReference type="Pfam" id="PF14698">
    <property type="entry name" value="ASL_C2"/>
    <property type="match status" value="1"/>
</dbReference>
<evidence type="ECO:0000259" key="7">
    <source>
        <dbReference type="Pfam" id="PF00206"/>
    </source>
</evidence>
<evidence type="ECO:0000256" key="4">
    <source>
        <dbReference type="ARBA" id="ARBA00022605"/>
    </source>
</evidence>
<evidence type="ECO:0000256" key="1">
    <source>
        <dbReference type="ARBA" id="ARBA00004941"/>
    </source>
</evidence>
<dbReference type="InterPro" id="IPR029419">
    <property type="entry name" value="Arg_succ_lyase_C"/>
</dbReference>
<dbReference type="InterPro" id="IPR000362">
    <property type="entry name" value="Fumarate_lyase_fam"/>
</dbReference>
<dbReference type="Gene3D" id="1.10.40.30">
    <property type="entry name" value="Fumarase/aspartase (C-terminal domain)"/>
    <property type="match status" value="1"/>
</dbReference>
<dbReference type="InterPro" id="IPR020557">
    <property type="entry name" value="Fumarate_lyase_CS"/>
</dbReference>
<comment type="caution">
    <text evidence="9">The sequence shown here is derived from an EMBL/GenBank/DDBJ whole genome shotgun (WGS) entry which is preliminary data.</text>
</comment>
<comment type="catalytic activity">
    <reaction evidence="6">
        <text>2-(N(omega)-L-arginino)succinate = fumarate + L-arginine</text>
        <dbReference type="Rhea" id="RHEA:24020"/>
        <dbReference type="ChEBI" id="CHEBI:29806"/>
        <dbReference type="ChEBI" id="CHEBI:32682"/>
        <dbReference type="ChEBI" id="CHEBI:57472"/>
        <dbReference type="EC" id="4.3.2.1"/>
    </reaction>
</comment>
<dbReference type="Gene3D" id="1.10.275.10">
    <property type="entry name" value="Fumarase/aspartase (N-terminal domain)"/>
    <property type="match status" value="1"/>
</dbReference>
<organism evidence="9 10">
    <name type="scientific">[Clostridium] clostridioforme 90A8</name>
    <dbReference type="NCBI Taxonomy" id="999408"/>
    <lineage>
        <taxon>Bacteria</taxon>
        <taxon>Bacillati</taxon>
        <taxon>Bacillota</taxon>
        <taxon>Clostridia</taxon>
        <taxon>Lachnospirales</taxon>
        <taxon>Lachnospiraceae</taxon>
        <taxon>Enterocloster</taxon>
    </lineage>
</organism>
<comment type="subcellular location">
    <subcellularLocation>
        <location evidence="6">Cytoplasm</location>
    </subcellularLocation>
</comment>
<dbReference type="PATRIC" id="fig|999408.3.peg.3006"/>
<dbReference type="FunFam" id="1.20.200.10:FF:000002">
    <property type="entry name" value="Argininosuccinate lyase"/>
    <property type="match status" value="1"/>
</dbReference>
<evidence type="ECO:0000313" key="10">
    <source>
        <dbReference type="Proteomes" id="UP000013085"/>
    </source>
</evidence>
<dbReference type="UniPathway" id="UPA00068">
    <property type="reaction ID" value="UER00114"/>
</dbReference>
<dbReference type="GO" id="GO:0004056">
    <property type="term" value="F:argininosuccinate lyase activity"/>
    <property type="evidence" value="ECO:0007669"/>
    <property type="project" value="UniProtKB-UniRule"/>
</dbReference>
<evidence type="ECO:0000256" key="5">
    <source>
        <dbReference type="ARBA" id="ARBA00023239"/>
    </source>
</evidence>
<comment type="similarity">
    <text evidence="6">Belongs to the lyase 1 family. Argininosuccinate lyase subfamily.</text>
</comment>
<gene>
    <name evidence="6" type="primary">argH</name>
    <name evidence="9" type="ORF">HMPREF1090_02785</name>
</gene>
<dbReference type="FunFam" id="1.10.40.30:FF:000001">
    <property type="entry name" value="Argininosuccinate lyase"/>
    <property type="match status" value="1"/>
</dbReference>
<dbReference type="GO" id="GO:0005829">
    <property type="term" value="C:cytosol"/>
    <property type="evidence" value="ECO:0007669"/>
    <property type="project" value="TreeGrafter"/>
</dbReference>
<dbReference type="FunFam" id="1.10.275.10:FF:000002">
    <property type="entry name" value="Argininosuccinate lyase"/>
    <property type="match status" value="1"/>
</dbReference>
<protein>
    <recommendedName>
        <fullName evidence="2 6">Argininosuccinate lyase</fullName>
        <shortName evidence="6">ASAL</shortName>
        <ecNumber evidence="2 6">4.3.2.1</ecNumber>
    </recommendedName>
    <alternativeName>
        <fullName evidence="6">Arginosuccinase</fullName>
    </alternativeName>
</protein>
<dbReference type="PRINTS" id="PR00145">
    <property type="entry name" value="ARGSUCLYASE"/>
</dbReference>
<dbReference type="PANTHER" id="PTHR43814">
    <property type="entry name" value="ARGININOSUCCINATE LYASE"/>
    <property type="match status" value="1"/>
</dbReference>
<dbReference type="AlphaFoldDB" id="A0A0E2H9Y1"/>
<dbReference type="EMBL" id="AGYR01000030">
    <property type="protein sequence ID" value="ENZ13581.1"/>
    <property type="molecule type" value="Genomic_DNA"/>
</dbReference>
<dbReference type="CDD" id="cd01359">
    <property type="entry name" value="Argininosuccinate_lyase"/>
    <property type="match status" value="1"/>
</dbReference>
<accession>A0A0E2H9Y1</accession>
<reference evidence="9 10" key="1">
    <citation type="submission" date="2013-01" db="EMBL/GenBank/DDBJ databases">
        <title>The Genome Sequence of Clostridium clostridioforme 90A8.</title>
        <authorList>
            <consortium name="The Broad Institute Genome Sequencing Platform"/>
            <person name="Earl A."/>
            <person name="Ward D."/>
            <person name="Feldgarden M."/>
            <person name="Gevers D."/>
            <person name="Courvalin P."/>
            <person name="Lambert T."/>
            <person name="Walker B."/>
            <person name="Young S.K."/>
            <person name="Zeng Q."/>
            <person name="Gargeya S."/>
            <person name="Fitzgerald M."/>
            <person name="Haas B."/>
            <person name="Abouelleil A."/>
            <person name="Alvarado L."/>
            <person name="Arachchi H.M."/>
            <person name="Berlin A.M."/>
            <person name="Chapman S.B."/>
            <person name="Dewar J."/>
            <person name="Goldberg J."/>
            <person name="Griggs A."/>
            <person name="Gujja S."/>
            <person name="Hansen M."/>
            <person name="Howarth C."/>
            <person name="Imamovic A."/>
            <person name="Larimer J."/>
            <person name="McCowan C."/>
            <person name="Murphy C."/>
            <person name="Neiman D."/>
            <person name="Pearson M."/>
            <person name="Priest M."/>
            <person name="Roberts A."/>
            <person name="Saif S."/>
            <person name="Shea T."/>
            <person name="Sisk P."/>
            <person name="Sykes S."/>
            <person name="Wortman J."/>
            <person name="Nusbaum C."/>
            <person name="Birren B."/>
        </authorList>
    </citation>
    <scope>NUCLEOTIDE SEQUENCE [LARGE SCALE GENOMIC DNA]</scope>
    <source>
        <strain evidence="9 10">90A8</strain>
    </source>
</reference>
<keyword evidence="6" id="KW-0963">Cytoplasm</keyword>
<keyword evidence="5 6" id="KW-0456">Lyase</keyword>
<feature type="domain" description="Argininosuccinate lyase C-terminal" evidence="8">
    <location>
        <begin position="365"/>
        <end position="433"/>
    </location>
</feature>
<keyword evidence="3 6" id="KW-0055">Arginine biosynthesis</keyword>
<dbReference type="HAMAP" id="MF_00006">
    <property type="entry name" value="Arg_succ_lyase"/>
    <property type="match status" value="1"/>
</dbReference>
<dbReference type="InterPro" id="IPR009049">
    <property type="entry name" value="Argininosuccinate_lyase"/>
</dbReference>
<sequence length="463" mass="51947">MKLWGGRFTKETNQLVHNFNESLSFDQKFYRQDIRGSIAHVKMLAKQGILTEQDRDDIIRGLESILEDLDNGKLTISSDSGYEDIHSFVEGTLTERIGEAGKRLHTGRSRNDQVALDMKLYTRDEIDAIEALVKELLEELLAVMEKNTDTFMPGFTHLQKAQPITLAHHMGAYFEMFSRDRSRLKDIRRRMNYCPLGSGALAGTTYPLDREYTAELLGFDGPTLNSMDSVADRDYLIELLSALSTISMHLSRFCEEIIIWNTNEYRFVEIDDSYSTGSSIMPQKKNPDIAELIRGKSGRVYGALVSMLTTMKGIPLAYNKDMQEDKELTFDAIDTVKGCLALFTGMISSMSFRKEVMEASAKNGFTNATDAADYLVNKGVPFRDAHGIVGQLVLACISKGIALDDLSLKEYKAISPVFEEDVYEAISMKTCVEKRLTIGAPGQEAMKKVIGIYKKQLGMDDAQ</sequence>
<dbReference type="Gene3D" id="1.20.200.10">
    <property type="entry name" value="Fumarase/aspartase (Central domain)"/>
    <property type="match status" value="1"/>
</dbReference>
<dbReference type="EC" id="4.3.2.1" evidence="2 6"/>
<dbReference type="SUPFAM" id="SSF48557">
    <property type="entry name" value="L-aspartase-like"/>
    <property type="match status" value="1"/>
</dbReference>
<evidence type="ECO:0000313" key="9">
    <source>
        <dbReference type="EMBL" id="ENZ13581.1"/>
    </source>
</evidence>
<dbReference type="Pfam" id="PF00206">
    <property type="entry name" value="Lyase_1"/>
    <property type="match status" value="1"/>
</dbReference>
<keyword evidence="4 6" id="KW-0028">Amino-acid biosynthesis</keyword>
<dbReference type="InterPro" id="IPR008948">
    <property type="entry name" value="L-Aspartase-like"/>
</dbReference>
<feature type="domain" description="Fumarate lyase N-terminal" evidence="7">
    <location>
        <begin position="6"/>
        <end position="302"/>
    </location>
</feature>
<evidence type="ECO:0000259" key="8">
    <source>
        <dbReference type="Pfam" id="PF14698"/>
    </source>
</evidence>
<evidence type="ECO:0000256" key="2">
    <source>
        <dbReference type="ARBA" id="ARBA00012338"/>
    </source>
</evidence>
<evidence type="ECO:0000256" key="6">
    <source>
        <dbReference type="HAMAP-Rule" id="MF_00006"/>
    </source>
</evidence>